<accession>A0A944DAZ8</accession>
<reference evidence="3" key="1">
    <citation type="journal article" date="2022" name="ISME J.">
        <title>Genetic and phylogenetic analysis of dissimilatory iodate-reducing bacteria identifies potential niches across the world's oceans.</title>
        <authorList>
            <person name="Reyes-Umana V."/>
            <person name="Henning Z."/>
            <person name="Lee K."/>
            <person name="Barnum T.P."/>
            <person name="Coates J.D."/>
        </authorList>
    </citation>
    <scope>NUCLEOTIDE SEQUENCE [LARGE SCALE GENOMIC DNA]</scope>
    <source>
        <strain evidence="3">IR12</strain>
    </source>
</reference>
<feature type="domain" description="dATP/dGTP diphosphohydrolase MazZ" evidence="1">
    <location>
        <begin position="51"/>
        <end position="138"/>
    </location>
</feature>
<evidence type="ECO:0000313" key="3">
    <source>
        <dbReference type="Proteomes" id="UP000694660"/>
    </source>
</evidence>
<comment type="caution">
    <text evidence="2">The sequence shown here is derived from an EMBL/GenBank/DDBJ whole genome shotgun (WGS) entry which is preliminary data.</text>
</comment>
<keyword evidence="3" id="KW-1185">Reference proteome</keyword>
<dbReference type="InterPro" id="IPR007538">
    <property type="entry name" value="dATP/dGTP_dipphydrolase_MazZ"/>
</dbReference>
<dbReference type="Proteomes" id="UP000694660">
    <property type="component" value="Unassembled WGS sequence"/>
</dbReference>
<dbReference type="EMBL" id="JAEKFT010000010">
    <property type="protein sequence ID" value="MBT0961701.1"/>
    <property type="molecule type" value="Genomic_DNA"/>
</dbReference>
<proteinExistence type="predicted"/>
<dbReference type="AlphaFoldDB" id="A0A944DAZ8"/>
<evidence type="ECO:0000313" key="2">
    <source>
        <dbReference type="EMBL" id="MBT0961701.1"/>
    </source>
</evidence>
<sequence>MTAVTADDYAAADALINDARRDIAAIDDLITSNTLGVPQFDLVAHLHRQKAFSLEAFGPGIRTQGVCDHIRKELLEIEANPEDIMEWIDVVLLALDGAWRCGIRPEWIAYCLDDKQTINESRTWPDWRTADPGKAIEHVRGA</sequence>
<dbReference type="Pfam" id="PF04447">
    <property type="entry name" value="dATP-dGTP_PPHyd"/>
    <property type="match status" value="1"/>
</dbReference>
<protein>
    <submittedName>
        <fullName evidence="2">DUF550 domain-containing protein</fullName>
    </submittedName>
</protein>
<evidence type="ECO:0000259" key="1">
    <source>
        <dbReference type="Pfam" id="PF04447"/>
    </source>
</evidence>
<organism evidence="2 3">
    <name type="scientific">Denitromonas iodatirespirans</name>
    <dbReference type="NCBI Taxonomy" id="2795389"/>
    <lineage>
        <taxon>Bacteria</taxon>
        <taxon>Pseudomonadati</taxon>
        <taxon>Pseudomonadota</taxon>
        <taxon>Betaproteobacteria</taxon>
        <taxon>Rhodocyclales</taxon>
        <taxon>Zoogloeaceae</taxon>
        <taxon>Denitromonas</taxon>
    </lineage>
</organism>
<name>A0A944DAZ8_DENI1</name>
<gene>
    <name evidence="2" type="ORF">I8J34_11010</name>
</gene>